<dbReference type="PANTHER" id="PTHR43681:SF1">
    <property type="entry name" value="SARCALUMENIN"/>
    <property type="match status" value="1"/>
</dbReference>
<dbReference type="InterPro" id="IPR030381">
    <property type="entry name" value="G_DYNAMIN_dom"/>
</dbReference>
<proteinExistence type="predicted"/>
<evidence type="ECO:0000313" key="4">
    <source>
        <dbReference type="EMBL" id="RNF12204.1"/>
    </source>
</evidence>
<dbReference type="InterPro" id="IPR040990">
    <property type="entry name" value="DUF5600"/>
</dbReference>
<reference evidence="4 5" key="1">
    <citation type="journal article" date="2018" name="BMC Genomics">
        <title>Genomic comparison of Trypanosoma conorhini and Trypanosoma rangeli to Trypanosoma cruzi strains of high and low virulence.</title>
        <authorList>
            <person name="Bradwell K.R."/>
            <person name="Koparde V.N."/>
            <person name="Matveyev A.V."/>
            <person name="Serrano M.G."/>
            <person name="Alves J.M."/>
            <person name="Parikh H."/>
            <person name="Huang B."/>
            <person name="Lee V."/>
            <person name="Espinosa-Alvarez O."/>
            <person name="Ortiz P.A."/>
            <person name="Costa-Martins A.G."/>
            <person name="Teixeira M.M."/>
            <person name="Buck G.A."/>
        </authorList>
    </citation>
    <scope>NUCLEOTIDE SEQUENCE [LARGE SCALE GENOMIC DNA]</scope>
    <source>
        <strain evidence="4 5">AM80</strain>
    </source>
</reference>
<evidence type="ECO:0000256" key="2">
    <source>
        <dbReference type="SAM" id="MobiDB-lite"/>
    </source>
</evidence>
<gene>
    <name evidence="4" type="ORF">TraAM80_00486</name>
</gene>
<dbReference type="CDD" id="cd09913">
    <property type="entry name" value="EHD"/>
    <property type="match status" value="1"/>
</dbReference>
<comment type="caution">
    <text evidence="4">The sequence shown here is derived from an EMBL/GenBank/DDBJ whole genome shotgun (WGS) entry which is preliminary data.</text>
</comment>
<dbReference type="GO" id="GO:0010008">
    <property type="term" value="C:endosome membrane"/>
    <property type="evidence" value="ECO:0007669"/>
    <property type="project" value="UniProtKB-SubCell"/>
</dbReference>
<name>A0A3R7LDF3_TRYRA</name>
<dbReference type="PANTHER" id="PTHR43681">
    <property type="entry name" value="TRANSMEMBRANE GTPASE FZO"/>
    <property type="match status" value="1"/>
</dbReference>
<dbReference type="PROSITE" id="PS51718">
    <property type="entry name" value="G_DYNAMIN_2"/>
    <property type="match status" value="1"/>
</dbReference>
<evidence type="ECO:0000313" key="5">
    <source>
        <dbReference type="Proteomes" id="UP000283634"/>
    </source>
</evidence>
<dbReference type="OMA" id="LMIGQYS"/>
<sequence length="524" mass="59664">MQSAYADAAPVKTSTESLGMPASGPDELVKVLHDNYLKYVKPLEDMYSYDLFRPSWFEETILNQKPFVTFFGPWSSGKSTFINYLLQDNYLWTGPQPTTAEFTVVVYGEEVGPVNGHVLANAKNLPFKGLTEFGESFFEKFQGYQVPHELLKHVTLIDTPGVLESVKDIHERQFDYVKVSRWFAERSDLIFVLFDPSKMDAGIELQMMFKHAFKGMEGKMRIVLNKADSINTQELMRIYGSLFWNLSNLINCTEPPRVYVGSFWDQPYREGTFTLLFTEEKTDLLHEIMEVVPQQACDKKVASLIRRAKAVLVHALIVGGMRSELPRLFGKEKAKNKALDNLQKTYEIVAAKYKMNWKDFPPVQEYRTFLEKFDVEKFPEIEKAEKDGKISALQKCVGTLLPGMLRPVKRTAVADPRNKAERQQLQQVYHEAIRSQYEGNMGKQGSSDVVQPSLRESAVASSGGVWGKKNSAPEQATDPTMTMESAAMPNQTQMLMGMMMQMMQQQQQYPLHAESAPVDEEKLD</sequence>
<protein>
    <submittedName>
        <fullName evidence="4">Putative sarcoplasmic reticulum glycoprotein, putative,sarcalumenin</fullName>
    </submittedName>
</protein>
<dbReference type="VEuPathDB" id="TriTrypDB:TRSC58_00101"/>
<dbReference type="GO" id="GO:0005525">
    <property type="term" value="F:GTP binding"/>
    <property type="evidence" value="ECO:0007669"/>
    <property type="project" value="InterPro"/>
</dbReference>
<evidence type="ECO:0000259" key="3">
    <source>
        <dbReference type="PROSITE" id="PS51718"/>
    </source>
</evidence>
<dbReference type="InterPro" id="IPR045063">
    <property type="entry name" value="Dynamin_N"/>
</dbReference>
<feature type="region of interest" description="Disordered" evidence="2">
    <location>
        <begin position="458"/>
        <end position="478"/>
    </location>
</feature>
<dbReference type="RefSeq" id="XP_029242632.1">
    <property type="nucleotide sequence ID" value="XM_029377563.1"/>
</dbReference>
<dbReference type="GeneID" id="40324419"/>
<dbReference type="Pfam" id="PF18150">
    <property type="entry name" value="DUF5600"/>
    <property type="match status" value="1"/>
</dbReference>
<keyword evidence="5" id="KW-1185">Reference proteome</keyword>
<accession>A0A3R7LDF3</accession>
<dbReference type="EMBL" id="MKGL01000008">
    <property type="protein sequence ID" value="RNF12204.1"/>
    <property type="molecule type" value="Genomic_DNA"/>
</dbReference>
<organism evidence="4 5">
    <name type="scientific">Trypanosoma rangeli</name>
    <dbReference type="NCBI Taxonomy" id="5698"/>
    <lineage>
        <taxon>Eukaryota</taxon>
        <taxon>Discoba</taxon>
        <taxon>Euglenozoa</taxon>
        <taxon>Kinetoplastea</taxon>
        <taxon>Metakinetoplastina</taxon>
        <taxon>Trypanosomatida</taxon>
        <taxon>Trypanosomatidae</taxon>
        <taxon>Trypanosoma</taxon>
        <taxon>Herpetosoma</taxon>
    </lineage>
</organism>
<dbReference type="OrthoDB" id="422720at2759"/>
<evidence type="ECO:0000256" key="1">
    <source>
        <dbReference type="ARBA" id="ARBA00004481"/>
    </source>
</evidence>
<dbReference type="Gene3D" id="3.40.50.300">
    <property type="entry name" value="P-loop containing nucleotide triphosphate hydrolases"/>
    <property type="match status" value="1"/>
</dbReference>
<feature type="domain" description="Dynamin-type G" evidence="3">
    <location>
        <begin position="62"/>
        <end position="302"/>
    </location>
</feature>
<dbReference type="InterPro" id="IPR051943">
    <property type="entry name" value="TRAFAC_Dynamin-like_GTPase"/>
</dbReference>
<dbReference type="AlphaFoldDB" id="A0A3R7LDF3"/>
<dbReference type="InterPro" id="IPR027417">
    <property type="entry name" value="P-loop_NTPase"/>
</dbReference>
<dbReference type="SUPFAM" id="SSF52540">
    <property type="entry name" value="P-loop containing nucleoside triphosphate hydrolases"/>
    <property type="match status" value="1"/>
</dbReference>
<dbReference type="Gene3D" id="1.10.268.20">
    <property type="match status" value="1"/>
</dbReference>
<dbReference type="Proteomes" id="UP000283634">
    <property type="component" value="Unassembled WGS sequence"/>
</dbReference>
<comment type="subcellular location">
    <subcellularLocation>
        <location evidence="1">Endosome membrane</location>
        <topology evidence="1">Peripheral membrane protein</topology>
    </subcellularLocation>
</comment>
<dbReference type="Pfam" id="PF00350">
    <property type="entry name" value="Dynamin_N"/>
    <property type="match status" value="1"/>
</dbReference>